<comment type="caution">
    <text evidence="2">The sequence shown here is derived from an EMBL/GenBank/DDBJ whole genome shotgun (WGS) entry which is preliminary data.</text>
</comment>
<dbReference type="InterPro" id="IPR000182">
    <property type="entry name" value="GNAT_dom"/>
</dbReference>
<reference evidence="2 3" key="1">
    <citation type="submission" date="2020-04" db="EMBL/GenBank/DDBJ databases">
        <title>Draft genome of Pyxidicoccus fallax type strain.</title>
        <authorList>
            <person name="Whitworth D.E."/>
        </authorList>
    </citation>
    <scope>NUCLEOTIDE SEQUENCE [LARGE SCALE GENOMIC DNA]</scope>
    <source>
        <strain evidence="2 3">DSM 14698</strain>
    </source>
</reference>
<dbReference type="InterPro" id="IPR016181">
    <property type="entry name" value="Acyl_CoA_acyltransferase"/>
</dbReference>
<dbReference type="AlphaFoldDB" id="A0A848LY48"/>
<sequence length="282" mass="31136">MLRCGPGALSRGDVALMRQGRRLVAHVVVSTAPWETASLVGDVDPPGGVTLGRVVAVRRGAWVLPLPRPFRPAMWMTQQALSAAWARPESRVVFRRVRDFFFSGWSRPLRRRLVGPLDVRLLRTDDLDALLVFAGERLVVSPGFLRRQLRERWGLAEPERRGAAAGAFDAQGRMQGFAWVDSYRQEALPLDGFWVRSLVVAPGVRRMGVATRLLGCLMAEAARQGEPCVYADIDDDNTASLRTFGGLGFRPASAELTRRTNQAWDAAGRTKALVVLERGLPP</sequence>
<proteinExistence type="predicted"/>
<keyword evidence="3" id="KW-1185">Reference proteome</keyword>
<dbReference type="SUPFAM" id="SSF55729">
    <property type="entry name" value="Acyl-CoA N-acyltransferases (Nat)"/>
    <property type="match status" value="1"/>
</dbReference>
<evidence type="ECO:0000313" key="2">
    <source>
        <dbReference type="EMBL" id="NMO22452.1"/>
    </source>
</evidence>
<dbReference type="GO" id="GO:0016747">
    <property type="term" value="F:acyltransferase activity, transferring groups other than amino-acyl groups"/>
    <property type="evidence" value="ECO:0007669"/>
    <property type="project" value="InterPro"/>
</dbReference>
<keyword evidence="2" id="KW-0808">Transferase</keyword>
<dbReference type="Proteomes" id="UP000518300">
    <property type="component" value="Unassembled WGS sequence"/>
</dbReference>
<dbReference type="CDD" id="cd04301">
    <property type="entry name" value="NAT_SF"/>
    <property type="match status" value="1"/>
</dbReference>
<dbReference type="PROSITE" id="PS51186">
    <property type="entry name" value="GNAT"/>
    <property type="match status" value="1"/>
</dbReference>
<dbReference type="Pfam" id="PF00583">
    <property type="entry name" value="Acetyltransf_1"/>
    <property type="match status" value="1"/>
</dbReference>
<dbReference type="Gene3D" id="3.40.630.30">
    <property type="match status" value="1"/>
</dbReference>
<gene>
    <name evidence="2" type="ORF">HG543_47490</name>
</gene>
<evidence type="ECO:0000313" key="3">
    <source>
        <dbReference type="Proteomes" id="UP000518300"/>
    </source>
</evidence>
<name>A0A848LY48_9BACT</name>
<protein>
    <submittedName>
        <fullName evidence="2">GNAT family N-acetyltransferase</fullName>
    </submittedName>
</protein>
<organism evidence="2 3">
    <name type="scientific">Pyxidicoccus fallax</name>
    <dbReference type="NCBI Taxonomy" id="394095"/>
    <lineage>
        <taxon>Bacteria</taxon>
        <taxon>Pseudomonadati</taxon>
        <taxon>Myxococcota</taxon>
        <taxon>Myxococcia</taxon>
        <taxon>Myxococcales</taxon>
        <taxon>Cystobacterineae</taxon>
        <taxon>Myxococcaceae</taxon>
        <taxon>Pyxidicoccus</taxon>
    </lineage>
</organism>
<accession>A0A848LY48</accession>
<evidence type="ECO:0000259" key="1">
    <source>
        <dbReference type="PROSITE" id="PS51186"/>
    </source>
</evidence>
<dbReference type="EMBL" id="JABBJJ010000424">
    <property type="protein sequence ID" value="NMO22452.1"/>
    <property type="molecule type" value="Genomic_DNA"/>
</dbReference>
<feature type="domain" description="N-acetyltransferase" evidence="1">
    <location>
        <begin position="117"/>
        <end position="281"/>
    </location>
</feature>